<dbReference type="AlphaFoldDB" id="C4FAW3"/>
<dbReference type="HOGENOM" id="CLU_1649229_0_0_11"/>
<dbReference type="Proteomes" id="UP000003295">
    <property type="component" value="Unassembled WGS sequence"/>
</dbReference>
<comment type="caution">
    <text evidence="1">The sequence shown here is derived from an EMBL/GenBank/DDBJ whole genome shotgun (WGS) entry which is preliminary data.</text>
</comment>
<gene>
    <name evidence="1" type="ORF">COLINT_03210</name>
</gene>
<accession>C4FAW3</accession>
<sequence>MHVRHTVSTAGIRIGPMTNLKIAAQIDNALQTLSVLLQIFIVSRRQFAKRRAAKKDAIFCFPLRAVLRPIRIPAQIAHVSHASKRKLLGAGGMNCGIAPLSCNYHMRQSTLRIEALIHWILPCGLYTTSYRSVFATCLRNAYGIPLCLEMPESPKQRGGY</sequence>
<reference evidence="1 2" key="1">
    <citation type="submission" date="2009-04" db="EMBL/GenBank/DDBJ databases">
        <authorList>
            <person name="Weinstock G."/>
            <person name="Sodergren E."/>
            <person name="Clifton S."/>
            <person name="Fulton L."/>
            <person name="Fulton B."/>
            <person name="Courtney L."/>
            <person name="Fronick C."/>
            <person name="Harrison M."/>
            <person name="Strong C."/>
            <person name="Farmer C."/>
            <person name="Delahaunty K."/>
            <person name="Markovic C."/>
            <person name="Hall O."/>
            <person name="Minx P."/>
            <person name="Tomlinson C."/>
            <person name="Mitreva M."/>
            <person name="Nelson J."/>
            <person name="Hou S."/>
            <person name="Wollam A."/>
            <person name="Pepin K.H."/>
            <person name="Johnson M."/>
            <person name="Bhonagiri V."/>
            <person name="Nash W.E."/>
            <person name="Warren W."/>
            <person name="Chinwalla A."/>
            <person name="Mardis E.R."/>
            <person name="Wilson R.K."/>
        </authorList>
    </citation>
    <scope>NUCLEOTIDE SEQUENCE [LARGE SCALE GENOMIC DNA]</scope>
    <source>
        <strain evidence="1 2">DSM 13280</strain>
    </source>
</reference>
<name>C4FAW3_9ACTN</name>
<dbReference type="STRING" id="521003.COLINT_03210"/>
<dbReference type="EMBL" id="ABXH02000030">
    <property type="protein sequence ID" value="EEP43963.1"/>
    <property type="molecule type" value="Genomic_DNA"/>
</dbReference>
<evidence type="ECO:0000313" key="2">
    <source>
        <dbReference type="Proteomes" id="UP000003295"/>
    </source>
</evidence>
<evidence type="ECO:0000313" key="1">
    <source>
        <dbReference type="EMBL" id="EEP43963.1"/>
    </source>
</evidence>
<proteinExistence type="predicted"/>
<organism evidence="1 2">
    <name type="scientific">Collinsella intestinalis DSM 13280</name>
    <dbReference type="NCBI Taxonomy" id="521003"/>
    <lineage>
        <taxon>Bacteria</taxon>
        <taxon>Bacillati</taxon>
        <taxon>Actinomycetota</taxon>
        <taxon>Coriobacteriia</taxon>
        <taxon>Coriobacteriales</taxon>
        <taxon>Coriobacteriaceae</taxon>
        <taxon>Collinsella</taxon>
    </lineage>
</organism>
<protein>
    <submittedName>
        <fullName evidence="1">Uncharacterized protein</fullName>
    </submittedName>
</protein>